<comment type="pathway">
    <text evidence="3">Carbohydrate degradation; glycolysis; D-glyceraldehyde 3-phosphate from glycerone phosphate: step 1/1.</text>
</comment>
<dbReference type="PANTHER" id="PTHR21139">
    <property type="entry name" value="TRIOSEPHOSPHATE ISOMERASE"/>
    <property type="match status" value="1"/>
</dbReference>
<comment type="similarity">
    <text evidence="1 3">Belongs to the triosephosphate isomerase family.</text>
</comment>
<dbReference type="InterPro" id="IPR013785">
    <property type="entry name" value="Aldolase_TIM"/>
</dbReference>
<keyword evidence="2 3" id="KW-0413">Isomerase</keyword>
<evidence type="ECO:0000256" key="3">
    <source>
        <dbReference type="RuleBase" id="RU363013"/>
    </source>
</evidence>
<comment type="subunit">
    <text evidence="3">Homodimer.</text>
</comment>
<comment type="subcellular location">
    <subcellularLocation>
        <location evidence="3">Cytoplasm</location>
    </subcellularLocation>
</comment>
<keyword evidence="3" id="KW-0324">Glycolysis</keyword>
<evidence type="ECO:0000256" key="2">
    <source>
        <dbReference type="ARBA" id="ARBA00023235"/>
    </source>
</evidence>
<dbReference type="InterPro" id="IPR000652">
    <property type="entry name" value="Triosephosphate_isomerase"/>
</dbReference>
<dbReference type="GO" id="GO:0004807">
    <property type="term" value="F:triose-phosphate isomerase activity"/>
    <property type="evidence" value="ECO:0007669"/>
    <property type="project" value="UniProtKB-UniRule"/>
</dbReference>
<dbReference type="UniPathway" id="UPA00109">
    <property type="reaction ID" value="UER00189"/>
</dbReference>
<dbReference type="PROSITE" id="PS51440">
    <property type="entry name" value="TIM_2"/>
    <property type="match status" value="1"/>
</dbReference>
<dbReference type="GO" id="GO:0019563">
    <property type="term" value="P:glycerol catabolic process"/>
    <property type="evidence" value="ECO:0007669"/>
    <property type="project" value="TreeGrafter"/>
</dbReference>
<reference evidence="4 5" key="1">
    <citation type="journal article" date="2016" name="Nat. Commun.">
        <title>Thousands of microbial genomes shed light on interconnected biogeochemical processes in an aquifer system.</title>
        <authorList>
            <person name="Anantharaman K."/>
            <person name="Brown C.T."/>
            <person name="Hug L.A."/>
            <person name="Sharon I."/>
            <person name="Castelle C.J."/>
            <person name="Probst A.J."/>
            <person name="Thomas B.C."/>
            <person name="Singh A."/>
            <person name="Wilkins M.J."/>
            <person name="Karaoz U."/>
            <person name="Brodie E.L."/>
            <person name="Williams K.H."/>
            <person name="Hubbard S.S."/>
            <person name="Banfield J.F."/>
        </authorList>
    </citation>
    <scope>NUCLEOTIDE SEQUENCE [LARGE SCALE GENOMIC DNA]</scope>
</reference>
<keyword evidence="3" id="KW-0312">Gluconeogenesis</keyword>
<dbReference type="SUPFAM" id="SSF51351">
    <property type="entry name" value="Triosephosphate isomerase (TIM)"/>
    <property type="match status" value="1"/>
</dbReference>
<dbReference type="PANTHER" id="PTHR21139:SF42">
    <property type="entry name" value="TRIOSEPHOSPHATE ISOMERASE"/>
    <property type="match status" value="1"/>
</dbReference>
<dbReference type="UniPathway" id="UPA00138"/>
<dbReference type="NCBIfam" id="TIGR00419">
    <property type="entry name" value="tim"/>
    <property type="match status" value="1"/>
</dbReference>
<dbReference type="EC" id="5.3.1.1" evidence="3"/>
<gene>
    <name evidence="4" type="ORF">A2814_02245</name>
</gene>
<dbReference type="AlphaFoldDB" id="A0A1F6UUS5"/>
<dbReference type="Pfam" id="PF00121">
    <property type="entry name" value="TIM"/>
    <property type="match status" value="1"/>
</dbReference>
<evidence type="ECO:0000256" key="1">
    <source>
        <dbReference type="ARBA" id="ARBA00007422"/>
    </source>
</evidence>
<dbReference type="EMBL" id="MFTI01000007">
    <property type="protein sequence ID" value="OGI61054.1"/>
    <property type="molecule type" value="Genomic_DNA"/>
</dbReference>
<dbReference type="CDD" id="cd00311">
    <property type="entry name" value="TIM"/>
    <property type="match status" value="1"/>
</dbReference>
<proteinExistence type="inferred from homology"/>
<dbReference type="STRING" id="1801732.A2814_02245"/>
<dbReference type="Proteomes" id="UP000177869">
    <property type="component" value="Unassembled WGS sequence"/>
</dbReference>
<keyword evidence="3" id="KW-0963">Cytoplasm</keyword>
<evidence type="ECO:0000313" key="5">
    <source>
        <dbReference type="Proteomes" id="UP000177869"/>
    </source>
</evidence>
<evidence type="ECO:0000313" key="4">
    <source>
        <dbReference type="EMBL" id="OGI61054.1"/>
    </source>
</evidence>
<organism evidence="4 5">
    <name type="scientific">Candidatus Nomurabacteria bacterium RIFCSPHIGHO2_01_FULL_38_19</name>
    <dbReference type="NCBI Taxonomy" id="1801732"/>
    <lineage>
        <taxon>Bacteria</taxon>
        <taxon>Candidatus Nomuraibacteriota</taxon>
    </lineage>
</organism>
<comment type="caution">
    <text evidence="4">The sequence shown here is derived from an EMBL/GenBank/DDBJ whole genome shotgun (WGS) entry which is preliminary data.</text>
</comment>
<sequence length="254" mass="27851">MNAKIIIGNWKMNPLTGKEAEKLFGSIAKAVSRVKKTEIIICAPFVYLDRLTKIRTSKIKLGAQDSFGLNTGPFTGEISPEMLYDIGVRYVILGHSERRALGENNSDINKKIKSALSAGLVPILCVGDDARDENHEYFNIVKIQLEECLAGVSKTAISKVIVAYEPIWAISSTVNRRNATALDSREMAIFIRKILSDKFGSEAQSIKIIYGGSANEKDAEDFLKNGGVDGLLPGRASLDAKKFSEIIKIAEKVE</sequence>
<dbReference type="GO" id="GO:0046166">
    <property type="term" value="P:glyceraldehyde-3-phosphate biosynthetic process"/>
    <property type="evidence" value="ECO:0007669"/>
    <property type="project" value="TreeGrafter"/>
</dbReference>
<dbReference type="GO" id="GO:0005829">
    <property type="term" value="C:cytosol"/>
    <property type="evidence" value="ECO:0007669"/>
    <property type="project" value="TreeGrafter"/>
</dbReference>
<comment type="pathway">
    <text evidence="3">Carbohydrate biosynthesis; gluconeogenesis.</text>
</comment>
<dbReference type="InterPro" id="IPR035990">
    <property type="entry name" value="TIM_sf"/>
</dbReference>
<name>A0A1F6UUS5_9BACT</name>
<dbReference type="Gene3D" id="3.20.20.70">
    <property type="entry name" value="Aldolase class I"/>
    <property type="match status" value="1"/>
</dbReference>
<protein>
    <recommendedName>
        <fullName evidence="3">Triosephosphate isomerase</fullName>
        <ecNumber evidence="3">5.3.1.1</ecNumber>
    </recommendedName>
</protein>
<comment type="catalytic activity">
    <reaction evidence="3">
        <text>D-glyceraldehyde 3-phosphate = dihydroxyacetone phosphate</text>
        <dbReference type="Rhea" id="RHEA:18585"/>
        <dbReference type="ChEBI" id="CHEBI:57642"/>
        <dbReference type="ChEBI" id="CHEBI:59776"/>
        <dbReference type="EC" id="5.3.1.1"/>
    </reaction>
</comment>
<dbReference type="GO" id="GO:0006094">
    <property type="term" value="P:gluconeogenesis"/>
    <property type="evidence" value="ECO:0007669"/>
    <property type="project" value="UniProtKB-UniPathway"/>
</dbReference>
<dbReference type="GO" id="GO:0006096">
    <property type="term" value="P:glycolytic process"/>
    <property type="evidence" value="ECO:0007669"/>
    <property type="project" value="UniProtKB-UniRule"/>
</dbReference>
<accession>A0A1F6UUS5</accession>